<evidence type="ECO:0000313" key="5">
    <source>
        <dbReference type="Proteomes" id="UP000019494"/>
    </source>
</evidence>
<sequence>MGRSAVDVRRVEGSLREPFIELWVAHRIESGTTPEAARRLAADGTLNAALDRSDICAFIAHVDGVPAGYVVVADSTRSPLVDAPCVSISMLHVLPDYRRGGVATALLATTARYADRVGAGHVASLVPAHDREANRFFARIGFAPETIRRVTAVATLQRRLTGQGASRRPVAEVLQRRRDLRARSRSVTTRVAG</sequence>
<dbReference type="PROSITE" id="PS51186">
    <property type="entry name" value="GNAT"/>
    <property type="match status" value="1"/>
</dbReference>
<evidence type="ECO:0000256" key="1">
    <source>
        <dbReference type="ARBA" id="ARBA00022679"/>
    </source>
</evidence>
<dbReference type="Proteomes" id="UP000019494">
    <property type="component" value="Unassembled WGS sequence"/>
</dbReference>
<protein>
    <submittedName>
        <fullName evidence="4">GCN5 family acetyltransferase</fullName>
    </submittedName>
</protein>
<evidence type="ECO:0000313" key="4">
    <source>
        <dbReference type="EMBL" id="EWT03879.1"/>
    </source>
</evidence>
<name>W9GJ07_9MICO</name>
<accession>W9GJ07</accession>
<organism evidence="4 5">
    <name type="scientific">Intrasporangium chromatireducens Q5-1</name>
    <dbReference type="NCBI Taxonomy" id="584657"/>
    <lineage>
        <taxon>Bacteria</taxon>
        <taxon>Bacillati</taxon>
        <taxon>Actinomycetota</taxon>
        <taxon>Actinomycetes</taxon>
        <taxon>Micrococcales</taxon>
        <taxon>Intrasporangiaceae</taxon>
        <taxon>Intrasporangium</taxon>
    </lineage>
</organism>
<gene>
    <name evidence="4" type="ORF">N864_17325</name>
</gene>
<dbReference type="CDD" id="cd04301">
    <property type="entry name" value="NAT_SF"/>
    <property type="match status" value="1"/>
</dbReference>
<dbReference type="InterPro" id="IPR000182">
    <property type="entry name" value="GNAT_dom"/>
</dbReference>
<keyword evidence="5" id="KW-1185">Reference proteome</keyword>
<keyword evidence="2" id="KW-0012">Acyltransferase</keyword>
<dbReference type="AlphaFoldDB" id="W9GJ07"/>
<dbReference type="PANTHER" id="PTHR43877">
    <property type="entry name" value="AMINOALKYLPHOSPHONATE N-ACETYLTRANSFERASE-RELATED-RELATED"/>
    <property type="match status" value="1"/>
</dbReference>
<dbReference type="GO" id="GO:0016747">
    <property type="term" value="F:acyltransferase activity, transferring groups other than amino-acyl groups"/>
    <property type="evidence" value="ECO:0007669"/>
    <property type="project" value="InterPro"/>
</dbReference>
<dbReference type="InterPro" id="IPR016181">
    <property type="entry name" value="Acyl_CoA_acyltransferase"/>
</dbReference>
<evidence type="ECO:0000259" key="3">
    <source>
        <dbReference type="PROSITE" id="PS51186"/>
    </source>
</evidence>
<dbReference type="SUPFAM" id="SSF55729">
    <property type="entry name" value="Acyl-CoA N-acyltransferases (Nat)"/>
    <property type="match status" value="1"/>
</dbReference>
<dbReference type="Gene3D" id="3.40.630.30">
    <property type="match status" value="1"/>
</dbReference>
<dbReference type="RefSeq" id="WP_034722388.1">
    <property type="nucleotide sequence ID" value="NZ_AWQS01000411.1"/>
</dbReference>
<reference evidence="5" key="1">
    <citation type="submission" date="2013-08" db="EMBL/GenBank/DDBJ databases">
        <title>Intrasporangium oryzae NRRL B-24470.</title>
        <authorList>
            <person name="Liu H."/>
            <person name="Wang G."/>
        </authorList>
    </citation>
    <scope>NUCLEOTIDE SEQUENCE [LARGE SCALE GENOMIC DNA]</scope>
    <source>
        <strain evidence="5">Q5-1</strain>
    </source>
</reference>
<comment type="caution">
    <text evidence="4">The sequence shown here is derived from an EMBL/GenBank/DDBJ whole genome shotgun (WGS) entry which is preliminary data.</text>
</comment>
<dbReference type="InterPro" id="IPR050832">
    <property type="entry name" value="Bact_Acetyltransf"/>
</dbReference>
<dbReference type="OrthoDB" id="5192872at2"/>
<proteinExistence type="predicted"/>
<dbReference type="EMBL" id="AWQS01000411">
    <property type="protein sequence ID" value="EWT03879.1"/>
    <property type="molecule type" value="Genomic_DNA"/>
</dbReference>
<feature type="domain" description="N-acetyltransferase" evidence="3">
    <location>
        <begin position="6"/>
        <end position="161"/>
    </location>
</feature>
<evidence type="ECO:0000256" key="2">
    <source>
        <dbReference type="ARBA" id="ARBA00023315"/>
    </source>
</evidence>
<keyword evidence="1 4" id="KW-0808">Transferase</keyword>
<dbReference type="Pfam" id="PF00583">
    <property type="entry name" value="Acetyltransf_1"/>
    <property type="match status" value="1"/>
</dbReference>